<keyword evidence="4" id="KW-1185">Reference proteome</keyword>
<evidence type="ECO:0000313" key="3">
    <source>
        <dbReference type="EMBL" id="CEG21979.1"/>
    </source>
</evidence>
<feature type="transmembrane region" description="Helical" evidence="1">
    <location>
        <begin position="69"/>
        <end position="88"/>
    </location>
</feature>
<evidence type="ECO:0000313" key="4">
    <source>
        <dbReference type="Proteomes" id="UP000043699"/>
    </source>
</evidence>
<organism evidence="3 4">
    <name type="scientific">Planococcus massiliensis</name>
    <dbReference type="NCBI Taxonomy" id="1499687"/>
    <lineage>
        <taxon>Bacteria</taxon>
        <taxon>Bacillati</taxon>
        <taxon>Bacillota</taxon>
        <taxon>Bacilli</taxon>
        <taxon>Bacillales</taxon>
        <taxon>Caryophanaceae</taxon>
        <taxon>Planococcus</taxon>
    </lineage>
</organism>
<dbReference type="Pfam" id="PF04892">
    <property type="entry name" value="VanZ"/>
    <property type="match status" value="1"/>
</dbReference>
<accession>A0A098EI51</accession>
<keyword evidence="1" id="KW-0812">Transmembrane</keyword>
<sequence length="158" mass="17791">MKKLIIVLALFIVLFISSSQTYEQQSLIPALEKYFPSMPFYSTLSTLELTYWGSVISIEERGYYLFLEFFIRKGAHVAIFGLIALAIASFLPKKLVWFALPITAFIAVLDELHQAVTGGRSPMAADVLLDTVGALLALSCLFLFRKIKARRKEQHSLL</sequence>
<keyword evidence="1" id="KW-1133">Transmembrane helix</keyword>
<dbReference type="PIRSF" id="PIRSF019083">
    <property type="entry name" value="UCP019083_VanZ"/>
    <property type="match status" value="1"/>
</dbReference>
<evidence type="ECO:0000256" key="1">
    <source>
        <dbReference type="SAM" id="Phobius"/>
    </source>
</evidence>
<dbReference type="EMBL" id="CCXS01000001">
    <property type="protein sequence ID" value="CEG21979.1"/>
    <property type="molecule type" value="Genomic_DNA"/>
</dbReference>
<dbReference type="OrthoDB" id="291892at2"/>
<dbReference type="InterPro" id="IPR006976">
    <property type="entry name" value="VanZ-like"/>
</dbReference>
<dbReference type="AlphaFoldDB" id="A0A098EI51"/>
<name>A0A098EI51_9BACL</name>
<gene>
    <name evidence="3" type="ORF">BN1080_00899</name>
</gene>
<feature type="transmembrane region" description="Helical" evidence="1">
    <location>
        <begin position="127"/>
        <end position="144"/>
    </location>
</feature>
<dbReference type="STRING" id="1499687.BN1080_00899"/>
<evidence type="ECO:0000259" key="2">
    <source>
        <dbReference type="Pfam" id="PF04892"/>
    </source>
</evidence>
<dbReference type="InterPro" id="IPR016747">
    <property type="entry name" value="Phosphotransbutyrylase"/>
</dbReference>
<protein>
    <submittedName>
        <fullName evidence="3">VanZ like family protein</fullName>
    </submittedName>
</protein>
<dbReference type="Proteomes" id="UP000043699">
    <property type="component" value="Unassembled WGS sequence"/>
</dbReference>
<keyword evidence="1" id="KW-0472">Membrane</keyword>
<dbReference type="RefSeq" id="WP_052650719.1">
    <property type="nucleotide sequence ID" value="NZ_CCXS01000001.1"/>
</dbReference>
<dbReference type="NCBIfam" id="NF037970">
    <property type="entry name" value="vanZ_1"/>
    <property type="match status" value="1"/>
</dbReference>
<reference evidence="3 4" key="1">
    <citation type="submission" date="2014-09" db="EMBL/GenBank/DDBJ databases">
        <authorList>
            <person name="Urmite Genomes Urmite Genomes"/>
        </authorList>
    </citation>
    <scope>NUCLEOTIDE SEQUENCE [LARGE SCALE GENOMIC DNA]</scope>
    <source>
        <strain evidence="3 4">ES2</strain>
    </source>
</reference>
<proteinExistence type="predicted"/>
<feature type="domain" description="VanZ-like" evidence="2">
    <location>
        <begin position="4"/>
        <end position="144"/>
    </location>
</feature>